<evidence type="ECO:0000256" key="7">
    <source>
        <dbReference type="ARBA" id="ARBA00048741"/>
    </source>
</evidence>
<keyword evidence="4 9" id="KW-0547">Nucleotide-binding</keyword>
<feature type="binding site" evidence="9">
    <location>
        <position position="266"/>
    </location>
    <ligand>
        <name>ATP</name>
        <dbReference type="ChEBI" id="CHEBI:30616"/>
    </ligand>
</feature>
<sequence>MCGLAGEFRFDGRPVDMGALDRTTHHMTQRGPDSAGLWSHGPIGFGHRRLKIMDLAEASGQPMVDAELGLSMIFNGAIYNYPQLRAELEGLGYRFFSGGDTEVLLKGYHAWGEKLLPRLNGMFALAIWERDANRLFLARDRLGIKPLYLSRTRQRLRFASSLTAILQGGDVDTSLDPVALNHYMSFHAVVPAPRTILKGVQKLPPAHWMRIEADGSEQTGCWWDLPYGARDDEKDLSFDEWQDRVLDALRTSVKRRNLAAVDVGVLLSGGVDSSLLVGLLREAGAEKLQTFSIGFADVNGEAGNEFKYSDLIAEHFATDHHQLMIPEQEILSELPYAFKAMNEPMVSHDNIAFFLLSREVSKHCKVVQSGQGADEIFAGYHWYPKVDEASDPVRAYQEAFMDRSFDEYRQTVMPQWAQEDYAGQFIRDHFAQPGASSGLDKALRLDTTVMLVDDPVKRVDNMTMAWGLEARVPFLDHEVVELAARVPGRFKLPDEGKYVLKEASRKVIPAAVIDRPKGYFPVPGLKYLEGSTLEWVREALTSERARARGLFNPDYVEKLLSDPKSHITPLRGSKLWQLAVLGLWLDAHGL</sequence>
<protein>
    <recommendedName>
        <fullName evidence="3">asparagine synthase (glutamine-hydrolyzing)</fullName>
        <ecNumber evidence="3">6.3.5.4</ecNumber>
    </recommendedName>
</protein>
<dbReference type="EC" id="6.3.5.4" evidence="3"/>
<evidence type="ECO:0000256" key="6">
    <source>
        <dbReference type="ARBA" id="ARBA00022962"/>
    </source>
</evidence>
<dbReference type="Proteomes" id="UP000243207">
    <property type="component" value="Chromosome I"/>
</dbReference>
<keyword evidence="8" id="KW-0061">Asparagine biosynthesis</keyword>
<keyword evidence="5 9" id="KW-0067">ATP-binding</keyword>
<dbReference type="GO" id="GO:0006529">
    <property type="term" value="P:asparagine biosynthetic process"/>
    <property type="evidence" value="ECO:0007669"/>
    <property type="project" value="UniProtKB-KW"/>
</dbReference>
<dbReference type="CDD" id="cd01991">
    <property type="entry name" value="Asn_synthase_B_C"/>
    <property type="match status" value="1"/>
</dbReference>
<dbReference type="InterPro" id="IPR051786">
    <property type="entry name" value="ASN_synthetase/amidase"/>
</dbReference>
<dbReference type="SUPFAM" id="SSF52402">
    <property type="entry name" value="Adenine nucleotide alpha hydrolases-like"/>
    <property type="match status" value="1"/>
</dbReference>
<dbReference type="Gene3D" id="3.60.20.10">
    <property type="entry name" value="Glutamine Phosphoribosylpyrophosphate, subunit 1, domain 1"/>
    <property type="match status" value="1"/>
</dbReference>
<feature type="binding site" evidence="9">
    <location>
        <position position="100"/>
    </location>
    <ligand>
        <name>L-glutamine</name>
        <dbReference type="ChEBI" id="CHEBI:58359"/>
    </ligand>
</feature>
<feature type="active site" description="For GATase activity" evidence="8">
    <location>
        <position position="2"/>
    </location>
</feature>
<evidence type="ECO:0000313" key="11">
    <source>
        <dbReference type="EMBL" id="SDT19464.1"/>
    </source>
</evidence>
<evidence type="ECO:0000256" key="3">
    <source>
        <dbReference type="ARBA" id="ARBA00012737"/>
    </source>
</evidence>
<organism evidence="11 12">
    <name type="scientific">Halopseudomonas xinjiangensis</name>
    <dbReference type="NCBI Taxonomy" id="487184"/>
    <lineage>
        <taxon>Bacteria</taxon>
        <taxon>Pseudomonadati</taxon>
        <taxon>Pseudomonadota</taxon>
        <taxon>Gammaproteobacteria</taxon>
        <taxon>Pseudomonadales</taxon>
        <taxon>Pseudomonadaceae</taxon>
        <taxon>Halopseudomonas</taxon>
    </lineage>
</organism>
<name>A0A1H1YDJ8_9GAMM</name>
<dbReference type="RefSeq" id="WP_093396622.1">
    <property type="nucleotide sequence ID" value="NZ_LT629736.1"/>
</dbReference>
<dbReference type="InterPro" id="IPR006426">
    <property type="entry name" value="Asn_synth_AEB"/>
</dbReference>
<dbReference type="GO" id="GO:0004066">
    <property type="term" value="F:asparagine synthase (glutamine-hydrolyzing) activity"/>
    <property type="evidence" value="ECO:0007669"/>
    <property type="project" value="UniProtKB-EC"/>
</dbReference>
<dbReference type="NCBIfam" id="TIGR01536">
    <property type="entry name" value="asn_synth_AEB"/>
    <property type="match status" value="1"/>
</dbReference>
<keyword evidence="12" id="KW-1185">Reference proteome</keyword>
<keyword evidence="8" id="KW-0028">Amino-acid biosynthesis</keyword>
<evidence type="ECO:0000256" key="4">
    <source>
        <dbReference type="ARBA" id="ARBA00022741"/>
    </source>
</evidence>
<dbReference type="Gene3D" id="3.40.50.620">
    <property type="entry name" value="HUPs"/>
    <property type="match status" value="1"/>
</dbReference>
<dbReference type="InterPro" id="IPR017932">
    <property type="entry name" value="GATase_2_dom"/>
</dbReference>
<evidence type="ECO:0000256" key="2">
    <source>
        <dbReference type="ARBA" id="ARBA00005752"/>
    </source>
</evidence>
<evidence type="ECO:0000259" key="10">
    <source>
        <dbReference type="PROSITE" id="PS51278"/>
    </source>
</evidence>
<feature type="binding site" evidence="9">
    <location>
        <begin position="369"/>
        <end position="370"/>
    </location>
    <ligand>
        <name>ATP</name>
        <dbReference type="ChEBI" id="CHEBI:30616"/>
    </ligand>
</feature>
<evidence type="ECO:0000256" key="8">
    <source>
        <dbReference type="PIRSR" id="PIRSR001589-1"/>
    </source>
</evidence>
<gene>
    <name evidence="11" type="ORF">SAMN05216421_3124</name>
</gene>
<dbReference type="Pfam" id="PF13537">
    <property type="entry name" value="GATase_7"/>
    <property type="match status" value="1"/>
</dbReference>
<evidence type="ECO:0000256" key="9">
    <source>
        <dbReference type="PIRSR" id="PIRSR001589-2"/>
    </source>
</evidence>
<keyword evidence="6 8" id="KW-0315">Glutamine amidotransferase</keyword>
<evidence type="ECO:0000256" key="1">
    <source>
        <dbReference type="ARBA" id="ARBA00005187"/>
    </source>
</evidence>
<dbReference type="PANTHER" id="PTHR43284">
    <property type="entry name" value="ASPARAGINE SYNTHETASE (GLUTAMINE-HYDROLYZING)"/>
    <property type="match status" value="1"/>
</dbReference>
<dbReference type="PIRSF" id="PIRSF001589">
    <property type="entry name" value="Asn_synthetase_glu-h"/>
    <property type="match status" value="1"/>
</dbReference>
<dbReference type="STRING" id="487184.SAMN05216421_3124"/>
<dbReference type="Pfam" id="PF00733">
    <property type="entry name" value="Asn_synthase"/>
    <property type="match status" value="1"/>
</dbReference>
<dbReference type="NCBIfam" id="TIGR03104">
    <property type="entry name" value="trio_amidotrans"/>
    <property type="match status" value="1"/>
</dbReference>
<proteinExistence type="inferred from homology"/>
<comment type="pathway">
    <text evidence="1">Amino-acid biosynthesis; L-asparagine biosynthesis; L-asparagine from L-aspartate (L-Gln route): step 1/1.</text>
</comment>
<dbReference type="CDD" id="cd00712">
    <property type="entry name" value="AsnB"/>
    <property type="match status" value="1"/>
</dbReference>
<dbReference type="GO" id="GO:0005829">
    <property type="term" value="C:cytosol"/>
    <property type="evidence" value="ECO:0007669"/>
    <property type="project" value="TreeGrafter"/>
</dbReference>
<dbReference type="InterPro" id="IPR001962">
    <property type="entry name" value="Asn_synthase"/>
</dbReference>
<dbReference type="AlphaFoldDB" id="A0A1H1YDJ8"/>
<feature type="binding site" evidence="9">
    <location>
        <position position="293"/>
    </location>
    <ligand>
        <name>ATP</name>
        <dbReference type="ChEBI" id="CHEBI:30616"/>
    </ligand>
</feature>
<dbReference type="SUPFAM" id="SSF56235">
    <property type="entry name" value="N-terminal nucleophile aminohydrolases (Ntn hydrolases)"/>
    <property type="match status" value="1"/>
</dbReference>
<comment type="catalytic activity">
    <reaction evidence="7">
        <text>L-aspartate + L-glutamine + ATP + H2O = L-asparagine + L-glutamate + AMP + diphosphate + H(+)</text>
        <dbReference type="Rhea" id="RHEA:12228"/>
        <dbReference type="ChEBI" id="CHEBI:15377"/>
        <dbReference type="ChEBI" id="CHEBI:15378"/>
        <dbReference type="ChEBI" id="CHEBI:29985"/>
        <dbReference type="ChEBI" id="CHEBI:29991"/>
        <dbReference type="ChEBI" id="CHEBI:30616"/>
        <dbReference type="ChEBI" id="CHEBI:33019"/>
        <dbReference type="ChEBI" id="CHEBI:58048"/>
        <dbReference type="ChEBI" id="CHEBI:58359"/>
        <dbReference type="ChEBI" id="CHEBI:456215"/>
        <dbReference type="EC" id="6.3.5.4"/>
    </reaction>
</comment>
<reference evidence="12" key="1">
    <citation type="submission" date="2016-10" db="EMBL/GenBank/DDBJ databases">
        <authorList>
            <person name="Varghese N."/>
            <person name="Submissions S."/>
        </authorList>
    </citation>
    <scope>NUCLEOTIDE SEQUENCE [LARGE SCALE GENOMIC DNA]</scope>
    <source>
        <strain evidence="12">NRRL B-51270</strain>
    </source>
</reference>
<dbReference type="PROSITE" id="PS51278">
    <property type="entry name" value="GATASE_TYPE_2"/>
    <property type="match status" value="1"/>
</dbReference>
<dbReference type="InterPro" id="IPR017535">
    <property type="entry name" value="Asparagine_synth"/>
</dbReference>
<accession>A0A1H1YDJ8</accession>
<feature type="domain" description="Glutamine amidotransferase type-2" evidence="10">
    <location>
        <begin position="2"/>
        <end position="214"/>
    </location>
</feature>
<dbReference type="InterPro" id="IPR033738">
    <property type="entry name" value="AsnB_N"/>
</dbReference>
<dbReference type="InterPro" id="IPR029055">
    <property type="entry name" value="Ntn_hydrolases_N"/>
</dbReference>
<dbReference type="InterPro" id="IPR014729">
    <property type="entry name" value="Rossmann-like_a/b/a_fold"/>
</dbReference>
<dbReference type="EMBL" id="LT629736">
    <property type="protein sequence ID" value="SDT19464.1"/>
    <property type="molecule type" value="Genomic_DNA"/>
</dbReference>
<dbReference type="OrthoDB" id="9763290at2"/>
<dbReference type="GO" id="GO:0005524">
    <property type="term" value="F:ATP binding"/>
    <property type="evidence" value="ECO:0007669"/>
    <property type="project" value="UniProtKB-KW"/>
</dbReference>
<dbReference type="PANTHER" id="PTHR43284:SF1">
    <property type="entry name" value="ASPARAGINE SYNTHETASE"/>
    <property type="match status" value="1"/>
</dbReference>
<evidence type="ECO:0000256" key="5">
    <source>
        <dbReference type="ARBA" id="ARBA00022840"/>
    </source>
</evidence>
<comment type="similarity">
    <text evidence="2">Belongs to the asparagine synthetase family.</text>
</comment>
<evidence type="ECO:0000313" key="12">
    <source>
        <dbReference type="Proteomes" id="UP000243207"/>
    </source>
</evidence>